<dbReference type="InterPro" id="IPR036397">
    <property type="entry name" value="RNaseH_sf"/>
</dbReference>
<feature type="non-terminal residue" evidence="6">
    <location>
        <position position="1"/>
    </location>
</feature>
<name>A0A2N1NRJ3_9GLOM</name>
<dbReference type="Gene3D" id="4.10.60.10">
    <property type="entry name" value="Zinc finger, CCHC-type"/>
    <property type="match status" value="1"/>
</dbReference>
<dbReference type="Pfam" id="PF00098">
    <property type="entry name" value="zf-CCHC"/>
    <property type="match status" value="1"/>
</dbReference>
<evidence type="ECO:0000313" key="7">
    <source>
        <dbReference type="Proteomes" id="UP000233469"/>
    </source>
</evidence>
<dbReference type="SUPFAM" id="SSF57756">
    <property type="entry name" value="Retrovirus zinc finger-like domains"/>
    <property type="match status" value="1"/>
</dbReference>
<dbReference type="VEuPathDB" id="FungiDB:FUN_024864"/>
<dbReference type="PROSITE" id="PS50822">
    <property type="entry name" value="PIWI"/>
    <property type="match status" value="1"/>
</dbReference>
<dbReference type="InterPro" id="IPR005162">
    <property type="entry name" value="Retrotrans_gag_dom"/>
</dbReference>
<keyword evidence="1" id="KW-0862">Zinc</keyword>
<dbReference type="PANTHER" id="PTHR33223:SF6">
    <property type="entry name" value="CCHC-TYPE DOMAIN-CONTAINING PROTEIN"/>
    <property type="match status" value="1"/>
</dbReference>
<evidence type="ECO:0000313" key="6">
    <source>
        <dbReference type="EMBL" id="PKK76506.1"/>
    </source>
</evidence>
<dbReference type="Gene3D" id="3.30.420.10">
    <property type="entry name" value="Ribonuclease H-like superfamily/Ribonuclease H"/>
    <property type="match status" value="1"/>
</dbReference>
<dbReference type="PANTHER" id="PTHR33223">
    <property type="entry name" value="CCHC-TYPE DOMAIN-CONTAINING PROTEIN"/>
    <property type="match status" value="1"/>
</dbReference>
<feature type="domain" description="Piwi" evidence="5">
    <location>
        <begin position="1"/>
        <end position="60"/>
    </location>
</feature>
<keyword evidence="1" id="KW-0479">Metal-binding</keyword>
<keyword evidence="2" id="KW-0175">Coiled coil</keyword>
<proteinExistence type="predicted"/>
<dbReference type="InterPro" id="IPR001878">
    <property type="entry name" value="Znf_CCHC"/>
</dbReference>
<protein>
    <submittedName>
        <fullName evidence="6">Piwi-domain-containing protein</fullName>
    </submittedName>
</protein>
<dbReference type="GO" id="GO:0003676">
    <property type="term" value="F:nucleic acid binding"/>
    <property type="evidence" value="ECO:0007669"/>
    <property type="project" value="InterPro"/>
</dbReference>
<evidence type="ECO:0000259" key="5">
    <source>
        <dbReference type="PROSITE" id="PS50822"/>
    </source>
</evidence>
<dbReference type="InterPro" id="IPR003165">
    <property type="entry name" value="Piwi"/>
</dbReference>
<reference evidence="6 7" key="2">
    <citation type="submission" date="2017-10" db="EMBL/GenBank/DDBJ databases">
        <title>Extensive intraspecific genome diversity in a model arbuscular mycorrhizal fungus.</title>
        <authorList>
            <person name="Chen E.C.H."/>
            <person name="Morin E."/>
            <person name="Baudet D."/>
            <person name="Noel J."/>
            <person name="Ndikumana S."/>
            <person name="Charron P."/>
            <person name="St-Onge C."/>
            <person name="Giorgi J."/>
            <person name="Grigoriev I.V."/>
            <person name="Roux C."/>
            <person name="Martin F.M."/>
            <person name="Corradi N."/>
        </authorList>
    </citation>
    <scope>NUCLEOTIDE SEQUENCE [LARGE SCALE GENOMIC DNA]</scope>
    <source>
        <strain evidence="6 7">C2</strain>
    </source>
</reference>
<dbReference type="Pfam" id="PF02171">
    <property type="entry name" value="Piwi"/>
    <property type="match status" value="1"/>
</dbReference>
<dbReference type="VEuPathDB" id="FungiDB:RhiirFUN_005705"/>
<dbReference type="GO" id="GO:0008270">
    <property type="term" value="F:zinc ion binding"/>
    <property type="evidence" value="ECO:0007669"/>
    <property type="project" value="UniProtKB-KW"/>
</dbReference>
<evidence type="ECO:0000259" key="4">
    <source>
        <dbReference type="PROSITE" id="PS50158"/>
    </source>
</evidence>
<evidence type="ECO:0000256" key="2">
    <source>
        <dbReference type="SAM" id="Coils"/>
    </source>
</evidence>
<organism evidence="6 7">
    <name type="scientific">Rhizophagus irregularis</name>
    <dbReference type="NCBI Taxonomy" id="588596"/>
    <lineage>
        <taxon>Eukaryota</taxon>
        <taxon>Fungi</taxon>
        <taxon>Fungi incertae sedis</taxon>
        <taxon>Mucoromycota</taxon>
        <taxon>Glomeromycotina</taxon>
        <taxon>Glomeromycetes</taxon>
        <taxon>Glomerales</taxon>
        <taxon>Glomeraceae</taxon>
        <taxon>Rhizophagus</taxon>
    </lineage>
</organism>
<sequence>KSSFTEKNFVYHDGVGETQFQHVKTYEVKALKEVFASVYRNLGSTLTFIILQKRHHTRFMPTEPRDGDKLGNCHPGTVSYNLTPAYKKHTRDNLEGIHIETGRDNITYRHRDKSCNSYYPPDLLISDRFATFWDWISTEYSARAYTFYTQQYFEELAYSEGDNIWIAIVDLLLSIRYFCTPTSDPIALQQELWNIYTITNSFQLDPFLVAYSYSETSFITPPSSDNSSEEEYFLGSPRHSPVGDIFLEELNLDIFFQQPVQNMAAQAADIQALTNAIRTLQQALPNVNQALQQIRRVADLPTFSGGEQDPVSWLDEFTRACNANGITDANKLTVVPAYLKGAASTWWTTNQNLNVGNQNRIVVWTGNNNNTDFLVNFPATFRTETLIEIWTTELDQRRQQPGEPVDDYASSLQELYRRVEDGNFQYPEVLKARKFVNGLLPDLYVTVKPHNDQTWTAAVNRAKSYELTHKDQGAVSAYLNKFTPVGSNIQNETLCKAIQELTKQLQGFNTGPPRNNYQRRNYNQSFQQPAGQYQQQGPNQQNQQRKYTCYACGQPGHISRHCPNGTGNSPLPQQPQQPVNNNNVQSTPTTNSAVNDSQVTQLQQLLAQLVSQNNTQSLN</sequence>
<dbReference type="PROSITE" id="PS50158">
    <property type="entry name" value="ZF_CCHC"/>
    <property type="match status" value="1"/>
</dbReference>
<keyword evidence="1" id="KW-0863">Zinc-finger</keyword>
<comment type="caution">
    <text evidence="6">The sequence shown here is derived from an EMBL/GenBank/DDBJ whole genome shotgun (WGS) entry which is preliminary data.</text>
</comment>
<dbReference type="InterPro" id="IPR036875">
    <property type="entry name" value="Znf_CCHC_sf"/>
</dbReference>
<feature type="domain" description="CCHC-type" evidence="4">
    <location>
        <begin position="549"/>
        <end position="564"/>
    </location>
</feature>
<dbReference type="VEuPathDB" id="FungiDB:FUN_003738"/>
<feature type="coiled-coil region" evidence="2">
    <location>
        <begin position="263"/>
        <end position="290"/>
    </location>
</feature>
<dbReference type="AlphaFoldDB" id="A0A2N1NRJ3"/>
<feature type="compositionally biased region" description="Low complexity" evidence="3">
    <location>
        <begin position="568"/>
        <end position="593"/>
    </location>
</feature>
<dbReference type="VEuPathDB" id="FungiDB:RhiirA1_543333"/>
<dbReference type="Proteomes" id="UP000233469">
    <property type="component" value="Unassembled WGS sequence"/>
</dbReference>
<dbReference type="SUPFAM" id="SSF53098">
    <property type="entry name" value="Ribonuclease H-like"/>
    <property type="match status" value="1"/>
</dbReference>
<reference evidence="6 7" key="1">
    <citation type="submission" date="2016-04" db="EMBL/GenBank/DDBJ databases">
        <title>Genome analyses suggest a sexual origin of heterokaryosis in a supposedly ancient asexual fungus.</title>
        <authorList>
            <person name="Ropars J."/>
            <person name="Sedzielewska K."/>
            <person name="Noel J."/>
            <person name="Charron P."/>
            <person name="Farinelli L."/>
            <person name="Marton T."/>
            <person name="Kruger M."/>
            <person name="Pelin A."/>
            <person name="Brachmann A."/>
            <person name="Corradi N."/>
        </authorList>
    </citation>
    <scope>NUCLEOTIDE SEQUENCE [LARGE SCALE GENOMIC DNA]</scope>
    <source>
        <strain evidence="6 7">C2</strain>
    </source>
</reference>
<dbReference type="InterPro" id="IPR012337">
    <property type="entry name" value="RNaseH-like_sf"/>
</dbReference>
<evidence type="ECO:0000256" key="3">
    <source>
        <dbReference type="SAM" id="MobiDB-lite"/>
    </source>
</evidence>
<dbReference type="SMART" id="SM00343">
    <property type="entry name" value="ZnF_C2HC"/>
    <property type="match status" value="1"/>
</dbReference>
<gene>
    <name evidence="6" type="ORF">RhiirC2_707333</name>
</gene>
<dbReference type="EMBL" id="LLXL01000180">
    <property type="protein sequence ID" value="PKK76506.1"/>
    <property type="molecule type" value="Genomic_DNA"/>
</dbReference>
<dbReference type="VEuPathDB" id="FungiDB:RhiirA1_473076"/>
<evidence type="ECO:0000256" key="1">
    <source>
        <dbReference type="PROSITE-ProRule" id="PRU00047"/>
    </source>
</evidence>
<feature type="region of interest" description="Disordered" evidence="3">
    <location>
        <begin position="561"/>
        <end position="593"/>
    </location>
</feature>
<dbReference type="Pfam" id="PF03732">
    <property type="entry name" value="Retrotrans_gag"/>
    <property type="match status" value="1"/>
</dbReference>
<accession>A0A2N1NRJ3</accession>